<gene>
    <name evidence="3" type="ORF">SCHPADRAFT_299208</name>
</gene>
<dbReference type="OrthoDB" id="3527137at2759"/>
<evidence type="ECO:0000313" key="3">
    <source>
        <dbReference type="EMBL" id="KLO14769.1"/>
    </source>
</evidence>
<feature type="domain" description="DUF7770" evidence="2">
    <location>
        <begin position="31"/>
        <end position="191"/>
    </location>
</feature>
<protein>
    <recommendedName>
        <fullName evidence="2">DUF7770 domain-containing protein</fullName>
    </recommendedName>
</protein>
<dbReference type="EMBL" id="KQ085939">
    <property type="protein sequence ID" value="KLO14769.1"/>
    <property type="molecule type" value="Genomic_DNA"/>
</dbReference>
<dbReference type="Pfam" id="PF24968">
    <property type="entry name" value="DUF7770"/>
    <property type="match status" value="1"/>
</dbReference>
<evidence type="ECO:0000313" key="4">
    <source>
        <dbReference type="Proteomes" id="UP000053477"/>
    </source>
</evidence>
<accession>A0A0H2RSE0</accession>
<organism evidence="3 4">
    <name type="scientific">Schizopora paradoxa</name>
    <dbReference type="NCBI Taxonomy" id="27342"/>
    <lineage>
        <taxon>Eukaryota</taxon>
        <taxon>Fungi</taxon>
        <taxon>Dikarya</taxon>
        <taxon>Basidiomycota</taxon>
        <taxon>Agaricomycotina</taxon>
        <taxon>Agaricomycetes</taxon>
        <taxon>Hymenochaetales</taxon>
        <taxon>Schizoporaceae</taxon>
        <taxon>Schizopora</taxon>
    </lineage>
</organism>
<proteinExistence type="predicted"/>
<evidence type="ECO:0000256" key="1">
    <source>
        <dbReference type="SAM" id="MobiDB-lite"/>
    </source>
</evidence>
<reference evidence="3 4" key="1">
    <citation type="submission" date="2015-04" db="EMBL/GenBank/DDBJ databases">
        <title>Complete genome sequence of Schizopora paradoxa KUC8140, a cosmopolitan wood degrader in East Asia.</title>
        <authorList>
            <consortium name="DOE Joint Genome Institute"/>
            <person name="Min B."/>
            <person name="Park H."/>
            <person name="Jang Y."/>
            <person name="Kim J.-J."/>
            <person name="Kim K.H."/>
            <person name="Pangilinan J."/>
            <person name="Lipzen A."/>
            <person name="Riley R."/>
            <person name="Grigoriev I.V."/>
            <person name="Spatafora J.W."/>
            <person name="Choi I.-G."/>
        </authorList>
    </citation>
    <scope>NUCLEOTIDE SEQUENCE [LARGE SCALE GENOMIC DNA]</scope>
    <source>
        <strain evidence="3 4">KUC8140</strain>
    </source>
</reference>
<evidence type="ECO:0000259" key="2">
    <source>
        <dbReference type="Pfam" id="PF24968"/>
    </source>
</evidence>
<feature type="compositionally biased region" description="Low complexity" evidence="1">
    <location>
        <begin position="83"/>
        <end position="101"/>
    </location>
</feature>
<feature type="region of interest" description="Disordered" evidence="1">
    <location>
        <begin position="80"/>
        <end position="101"/>
    </location>
</feature>
<dbReference type="Proteomes" id="UP000053477">
    <property type="component" value="Unassembled WGS sequence"/>
</dbReference>
<dbReference type="STRING" id="27342.A0A0H2RSE0"/>
<dbReference type="AlphaFoldDB" id="A0A0H2RSE0"/>
<keyword evidence="4" id="KW-1185">Reference proteome</keyword>
<sequence length="191" mass="21134">MSITMDRTIFHPRSFKLVDLNEAIRQFVLCGTPVDPSTESSILHWKIYLVLDGEKSVLFDLTPGGGADGMTGTLIVDSEPYPSRDSAASSDTSITGSSSSRTDYFPISPSKSVIFTGAQVLETLRDSRRDKYRYDSTGSGCRFWCTTVVGDLERASFIPQGSLAAFENYIVEKNEENPGRYPLPTRKGTFY</sequence>
<name>A0A0H2RSE0_9AGAM</name>
<dbReference type="InterPro" id="IPR056672">
    <property type="entry name" value="DUF7770"/>
</dbReference>
<dbReference type="InParanoid" id="A0A0H2RSE0"/>